<dbReference type="InterPro" id="IPR036182">
    <property type="entry name" value="PCuAC_sf"/>
</dbReference>
<proteinExistence type="predicted"/>
<evidence type="ECO:0000256" key="1">
    <source>
        <dbReference type="SAM" id="MobiDB-lite"/>
    </source>
</evidence>
<evidence type="ECO:0000313" key="3">
    <source>
        <dbReference type="Proteomes" id="UP000627984"/>
    </source>
</evidence>
<evidence type="ECO:0000313" key="2">
    <source>
        <dbReference type="EMBL" id="GGK83044.1"/>
    </source>
</evidence>
<dbReference type="InterPro" id="IPR058248">
    <property type="entry name" value="Lxx211020-like"/>
</dbReference>
<sequence>MRRPRGLLTPSPASPLSPEIELHEVVEPGGKMVMRPKEGGFTVPAHGTHRLQPGGDRIMLMGVTEKVEPGAQIAFTLALSDGSALEFTAVGKDFAGGEEDYQPGTHTGGGTGHGEEPGKDDGEDHGKDAHTGEDDQ</sequence>
<dbReference type="EMBL" id="BMQD01000016">
    <property type="protein sequence ID" value="GGK83044.1"/>
    <property type="molecule type" value="Genomic_DNA"/>
</dbReference>
<organism evidence="2 3">
    <name type="scientific">Planomonospora parontospora</name>
    <dbReference type="NCBI Taxonomy" id="58119"/>
    <lineage>
        <taxon>Bacteria</taxon>
        <taxon>Bacillati</taxon>
        <taxon>Actinomycetota</taxon>
        <taxon>Actinomycetes</taxon>
        <taxon>Streptosporangiales</taxon>
        <taxon>Streptosporangiaceae</taxon>
        <taxon>Planomonospora</taxon>
    </lineage>
</organism>
<dbReference type="PANTHER" id="PTHR36302:SF1">
    <property type="entry name" value="COPPER CHAPERONE PCU(A)C"/>
    <property type="match status" value="1"/>
</dbReference>
<gene>
    <name evidence="2" type="ORF">GCM10010126_48000</name>
</gene>
<dbReference type="PANTHER" id="PTHR36302">
    <property type="entry name" value="BLR7088 PROTEIN"/>
    <property type="match status" value="1"/>
</dbReference>
<dbReference type="AlphaFoldDB" id="A0AA37BKM5"/>
<dbReference type="RefSeq" id="WP_191896737.1">
    <property type="nucleotide sequence ID" value="NZ_BMQD01000016.1"/>
</dbReference>
<comment type="caution">
    <text evidence="2">The sequence shown here is derived from an EMBL/GenBank/DDBJ whole genome shotgun (WGS) entry which is preliminary data.</text>
</comment>
<reference evidence="2" key="1">
    <citation type="journal article" date="2014" name="Int. J. Syst. Evol. Microbiol.">
        <title>Complete genome sequence of Corynebacterium casei LMG S-19264T (=DSM 44701T), isolated from a smear-ripened cheese.</title>
        <authorList>
            <consortium name="US DOE Joint Genome Institute (JGI-PGF)"/>
            <person name="Walter F."/>
            <person name="Albersmeier A."/>
            <person name="Kalinowski J."/>
            <person name="Ruckert C."/>
        </authorList>
    </citation>
    <scope>NUCLEOTIDE SEQUENCE</scope>
    <source>
        <strain evidence="2">JCM 3093</strain>
    </source>
</reference>
<evidence type="ECO:0008006" key="4">
    <source>
        <dbReference type="Google" id="ProtNLM"/>
    </source>
</evidence>
<name>A0AA37BKM5_9ACTN</name>
<dbReference type="Gene3D" id="2.60.40.1890">
    <property type="entry name" value="PCu(A)C copper chaperone"/>
    <property type="match status" value="1"/>
</dbReference>
<protein>
    <recommendedName>
        <fullName evidence="4">Copper chaperone PCu(A)C</fullName>
    </recommendedName>
</protein>
<dbReference type="Pfam" id="PF04314">
    <property type="entry name" value="PCuAC"/>
    <property type="match status" value="1"/>
</dbReference>
<feature type="compositionally biased region" description="Basic and acidic residues" evidence="1">
    <location>
        <begin position="113"/>
        <end position="136"/>
    </location>
</feature>
<dbReference type="SUPFAM" id="SSF110087">
    <property type="entry name" value="DR1885-like metal-binding protein"/>
    <property type="match status" value="1"/>
</dbReference>
<feature type="region of interest" description="Disordered" evidence="1">
    <location>
        <begin position="90"/>
        <end position="136"/>
    </location>
</feature>
<dbReference type="Proteomes" id="UP000627984">
    <property type="component" value="Unassembled WGS sequence"/>
</dbReference>
<accession>A0AA37BKM5</accession>
<dbReference type="InterPro" id="IPR007410">
    <property type="entry name" value="LpqE-like"/>
</dbReference>
<reference evidence="2" key="2">
    <citation type="submission" date="2022-09" db="EMBL/GenBank/DDBJ databases">
        <authorList>
            <person name="Sun Q."/>
            <person name="Ohkuma M."/>
        </authorList>
    </citation>
    <scope>NUCLEOTIDE SEQUENCE</scope>
    <source>
        <strain evidence="2">JCM 3093</strain>
    </source>
</reference>